<accession>A0A1G4MGT8</accession>
<evidence type="ECO:0000313" key="12">
    <source>
        <dbReference type="Proteomes" id="UP000190831"/>
    </source>
</evidence>
<comment type="subcellular location">
    <subcellularLocation>
        <location evidence="1">Cytoplasm</location>
    </subcellularLocation>
    <subcellularLocation>
        <location evidence="2">Nucleus</location>
        <location evidence="2">Nucleolus</location>
    </subcellularLocation>
</comment>
<dbReference type="EMBL" id="LT598486">
    <property type="protein sequence ID" value="SCW03129.1"/>
    <property type="molecule type" value="Genomic_DNA"/>
</dbReference>
<dbReference type="InterPro" id="IPR050590">
    <property type="entry name" value="Exosome_comp_Rrp42_subfam"/>
</dbReference>
<dbReference type="GO" id="GO:0000177">
    <property type="term" value="C:cytoplasmic exosome (RNase complex)"/>
    <property type="evidence" value="ECO:0007669"/>
    <property type="project" value="UniProtKB-ARBA"/>
</dbReference>
<keyword evidence="8" id="KW-0539">Nucleus</keyword>
<keyword evidence="7" id="KW-0694">RNA-binding</keyword>
<evidence type="ECO:0000256" key="9">
    <source>
        <dbReference type="ARBA" id="ARBA00030617"/>
    </source>
</evidence>
<sequence length="377" mass="41954">MASSIEIHPITFPPEVLARIAPDLSIQRHLSLGVRPCLRQFEEFRNIEISDGGLSRSTDLFHNSEENNILGSNVLRSGKTIVITSITGGFVEELLPVHGIDEGEEELRNMTMQHDRISQFGAVYPVVEVERGRMGAPTDEEMNLSQKIYNCILGSGVIPKSSLNVSVGRRTTNPDKSVSITYPDEEGPELDQQFLPKRKWSYVLYAKIQVFSRDGPLFELCWNSLIYALKNTKLPRAFVDEKTTDLKIPVRVRGRSAAIRETYDIICDSHKSIPLVLNSKNVGFASNFGVIDLDPEARLPEKEDEMQVDQEDSILLADLQGEAEESSVLSTLSIISDEKGNLKHLGIIGGGSKVTTETIRRSILLSSKRSEDLSTKN</sequence>
<dbReference type="GO" id="GO:0034473">
    <property type="term" value="P:U1 snRNA 3'-end processing"/>
    <property type="evidence" value="ECO:0007669"/>
    <property type="project" value="TreeGrafter"/>
</dbReference>
<evidence type="ECO:0000313" key="11">
    <source>
        <dbReference type="EMBL" id="SCW03129.1"/>
    </source>
</evidence>
<keyword evidence="5" id="KW-0698">rRNA processing</keyword>
<proteinExistence type="inferred from homology"/>
<evidence type="ECO:0000256" key="6">
    <source>
        <dbReference type="ARBA" id="ARBA00022835"/>
    </source>
</evidence>
<dbReference type="GO" id="GO:0016075">
    <property type="term" value="P:rRNA catabolic process"/>
    <property type="evidence" value="ECO:0007669"/>
    <property type="project" value="TreeGrafter"/>
</dbReference>
<dbReference type="InterPro" id="IPR020568">
    <property type="entry name" value="Ribosomal_Su5_D2-typ_SF"/>
</dbReference>
<dbReference type="InterPro" id="IPR027408">
    <property type="entry name" value="PNPase/RNase_PH_dom_sf"/>
</dbReference>
<evidence type="ECO:0000256" key="7">
    <source>
        <dbReference type="ARBA" id="ARBA00022884"/>
    </source>
</evidence>
<evidence type="ECO:0000256" key="5">
    <source>
        <dbReference type="ARBA" id="ARBA00022552"/>
    </source>
</evidence>
<evidence type="ECO:0000256" key="8">
    <source>
        <dbReference type="ARBA" id="ARBA00023242"/>
    </source>
</evidence>
<dbReference type="PANTHER" id="PTHR11097:SF9">
    <property type="entry name" value="EXOSOME COMPLEX COMPONENT RRP43"/>
    <property type="match status" value="1"/>
</dbReference>
<dbReference type="GO" id="GO:0000467">
    <property type="term" value="P:exonucleolytic trimming to generate mature 3'-end of 5.8S rRNA from tricistronic rRNA transcript (SSU-rRNA, 5.8S rRNA, LSU-rRNA)"/>
    <property type="evidence" value="ECO:0007669"/>
    <property type="project" value="TreeGrafter"/>
</dbReference>
<dbReference type="SUPFAM" id="SSF54211">
    <property type="entry name" value="Ribosomal protein S5 domain 2-like"/>
    <property type="match status" value="1"/>
</dbReference>
<dbReference type="GO" id="GO:0005730">
    <property type="term" value="C:nucleolus"/>
    <property type="evidence" value="ECO:0007669"/>
    <property type="project" value="UniProtKB-SubCell"/>
</dbReference>
<dbReference type="GO" id="GO:0071028">
    <property type="term" value="P:nuclear mRNA surveillance"/>
    <property type="evidence" value="ECO:0007669"/>
    <property type="project" value="TreeGrafter"/>
</dbReference>
<dbReference type="Pfam" id="PF01138">
    <property type="entry name" value="RNase_PH"/>
    <property type="match status" value="1"/>
</dbReference>
<protein>
    <recommendedName>
        <fullName evidence="9">Ribosomal RNA-processing protein 43</fullName>
    </recommendedName>
</protein>
<dbReference type="STRING" id="4955.A0A1G4MGT8"/>
<feature type="domain" description="Exoribonuclease phosphorolytic" evidence="10">
    <location>
        <begin position="43"/>
        <end position="235"/>
    </location>
</feature>
<evidence type="ECO:0000256" key="2">
    <source>
        <dbReference type="ARBA" id="ARBA00004604"/>
    </source>
</evidence>
<keyword evidence="4" id="KW-0963">Cytoplasm</keyword>
<dbReference type="Gene3D" id="3.30.230.70">
    <property type="entry name" value="GHMP Kinase, N-terminal domain"/>
    <property type="match status" value="1"/>
</dbReference>
<dbReference type="GO" id="GO:0035925">
    <property type="term" value="F:mRNA 3'-UTR AU-rich region binding"/>
    <property type="evidence" value="ECO:0007669"/>
    <property type="project" value="TreeGrafter"/>
</dbReference>
<dbReference type="CDD" id="cd11358">
    <property type="entry name" value="RNase_PH"/>
    <property type="match status" value="1"/>
</dbReference>
<reference evidence="11 12" key="1">
    <citation type="submission" date="2016-03" db="EMBL/GenBank/DDBJ databases">
        <authorList>
            <person name="Devillers H."/>
        </authorList>
    </citation>
    <scope>NUCLEOTIDE SEQUENCE [LARGE SCALE GENOMIC DNA]</scope>
    <source>
        <strain evidence="11">CBS 6772</strain>
    </source>
</reference>
<dbReference type="GO" id="GO:0034475">
    <property type="term" value="P:U4 snRNA 3'-end processing"/>
    <property type="evidence" value="ECO:0007669"/>
    <property type="project" value="TreeGrafter"/>
</dbReference>
<keyword evidence="12" id="KW-1185">Reference proteome</keyword>
<gene>
    <name evidence="11" type="ORF">LAFE_0G03576G</name>
</gene>
<dbReference type="InterPro" id="IPR001247">
    <property type="entry name" value="ExoRNase_PH_dom1"/>
</dbReference>
<dbReference type="OrthoDB" id="45882at2759"/>
<dbReference type="GO" id="GO:0000176">
    <property type="term" value="C:nuclear exosome (RNase complex)"/>
    <property type="evidence" value="ECO:0007669"/>
    <property type="project" value="TreeGrafter"/>
</dbReference>
<dbReference type="PANTHER" id="PTHR11097">
    <property type="entry name" value="EXOSOME COMPLEX EXONUCLEASE RIBOSOMAL RNA PROCESSING PROTEIN"/>
    <property type="match status" value="1"/>
</dbReference>
<dbReference type="Proteomes" id="UP000190831">
    <property type="component" value="Chromosome G"/>
</dbReference>
<organism evidence="11 12">
    <name type="scientific">Lachancea fermentati</name>
    <name type="common">Zygosaccharomyces fermentati</name>
    <dbReference type="NCBI Taxonomy" id="4955"/>
    <lineage>
        <taxon>Eukaryota</taxon>
        <taxon>Fungi</taxon>
        <taxon>Dikarya</taxon>
        <taxon>Ascomycota</taxon>
        <taxon>Saccharomycotina</taxon>
        <taxon>Saccharomycetes</taxon>
        <taxon>Saccharomycetales</taxon>
        <taxon>Saccharomycetaceae</taxon>
        <taxon>Lachancea</taxon>
    </lineage>
</organism>
<name>A0A1G4MGT8_LACFM</name>
<dbReference type="AlphaFoldDB" id="A0A1G4MGT8"/>
<dbReference type="OMA" id="FDLCYLS"/>
<keyword evidence="6" id="KW-0271">Exosome</keyword>
<dbReference type="GO" id="GO:0034476">
    <property type="term" value="P:U5 snRNA 3'-end processing"/>
    <property type="evidence" value="ECO:0007669"/>
    <property type="project" value="TreeGrafter"/>
</dbReference>
<evidence type="ECO:0000256" key="4">
    <source>
        <dbReference type="ARBA" id="ARBA00022490"/>
    </source>
</evidence>
<dbReference type="GO" id="GO:0071035">
    <property type="term" value="P:nuclear polyadenylation-dependent rRNA catabolic process"/>
    <property type="evidence" value="ECO:0007669"/>
    <property type="project" value="TreeGrafter"/>
</dbReference>
<evidence type="ECO:0000256" key="1">
    <source>
        <dbReference type="ARBA" id="ARBA00004496"/>
    </source>
</evidence>
<comment type="similarity">
    <text evidence="3">Belongs to the RNase PH family.</text>
</comment>
<evidence type="ECO:0000259" key="10">
    <source>
        <dbReference type="Pfam" id="PF01138"/>
    </source>
</evidence>
<evidence type="ECO:0000256" key="3">
    <source>
        <dbReference type="ARBA" id="ARBA00006678"/>
    </source>
</evidence>
<dbReference type="GO" id="GO:0071038">
    <property type="term" value="P:TRAMP-dependent tRNA surveillance pathway"/>
    <property type="evidence" value="ECO:0007669"/>
    <property type="project" value="TreeGrafter"/>
</dbReference>